<dbReference type="PROSITE" id="PS51257">
    <property type="entry name" value="PROKAR_LIPOPROTEIN"/>
    <property type="match status" value="1"/>
</dbReference>
<evidence type="ECO:0000256" key="7">
    <source>
        <dbReference type="RuleBase" id="RU363037"/>
    </source>
</evidence>
<dbReference type="AlphaFoldDB" id="A0A143DBH6"/>
<dbReference type="EMBL" id="CP014525">
    <property type="protein sequence ID" value="AMW34074.1"/>
    <property type="molecule type" value="Genomic_DNA"/>
</dbReference>
<dbReference type="SUPFAM" id="SSF52374">
    <property type="entry name" value="Nucleotidylyl transferase"/>
    <property type="match status" value="1"/>
</dbReference>
<dbReference type="PROSITE" id="PS00178">
    <property type="entry name" value="AA_TRNA_LIGASE_I"/>
    <property type="match status" value="1"/>
</dbReference>
<evidence type="ECO:0000259" key="8">
    <source>
        <dbReference type="Pfam" id="PF00749"/>
    </source>
</evidence>
<evidence type="ECO:0000256" key="2">
    <source>
        <dbReference type="ARBA" id="ARBA00022723"/>
    </source>
</evidence>
<keyword evidence="3 7" id="KW-0547">Nucleotide-binding</keyword>
<dbReference type="PANTHER" id="PTHR43311">
    <property type="entry name" value="GLUTAMATE--TRNA LIGASE"/>
    <property type="match status" value="1"/>
</dbReference>
<reference evidence="9 10" key="1">
    <citation type="submission" date="2016-02" db="EMBL/GenBank/DDBJ databases">
        <title>Complete Genome of H5569, the type strain of the newly described species Haematospirillium jordaniae.</title>
        <authorList>
            <person name="Nicholson A.C."/>
            <person name="Humrighouse B.W."/>
            <person name="Loparov V."/>
            <person name="McQuiston J.R."/>
        </authorList>
    </citation>
    <scope>NUCLEOTIDE SEQUENCE [LARGE SCALE GENOMIC DNA]</scope>
    <source>
        <strain evidence="9 10">H5569</strain>
    </source>
</reference>
<keyword evidence="7" id="KW-0648">Protein biosynthesis</keyword>
<dbReference type="GeneID" id="53315846"/>
<evidence type="ECO:0000256" key="5">
    <source>
        <dbReference type="ARBA" id="ARBA00022840"/>
    </source>
</evidence>
<feature type="domain" description="Glutamyl/glutaminyl-tRNA synthetase class Ib catalytic" evidence="8">
    <location>
        <begin position="4"/>
        <end position="273"/>
    </location>
</feature>
<dbReference type="InterPro" id="IPR000924">
    <property type="entry name" value="Glu/Gln-tRNA-synth"/>
</dbReference>
<dbReference type="Gene3D" id="3.40.50.620">
    <property type="entry name" value="HUPs"/>
    <property type="match status" value="1"/>
</dbReference>
<evidence type="ECO:0000256" key="6">
    <source>
        <dbReference type="ARBA" id="ARBA00023146"/>
    </source>
</evidence>
<keyword evidence="4" id="KW-0862">Zinc</keyword>
<keyword evidence="2" id="KW-0479">Metal-binding</keyword>
<dbReference type="Proteomes" id="UP000076066">
    <property type="component" value="Chromosome"/>
</dbReference>
<dbReference type="KEGG" id="hjo:AY555_01570"/>
<dbReference type="PRINTS" id="PR00987">
    <property type="entry name" value="TRNASYNTHGLU"/>
</dbReference>
<dbReference type="GO" id="GO:0004818">
    <property type="term" value="F:glutamate-tRNA ligase activity"/>
    <property type="evidence" value="ECO:0007669"/>
    <property type="project" value="TreeGrafter"/>
</dbReference>
<comment type="similarity">
    <text evidence="7">Belongs to the class-I aminoacyl-tRNA synthetase family.</text>
</comment>
<evidence type="ECO:0000313" key="10">
    <source>
        <dbReference type="Proteomes" id="UP000076066"/>
    </source>
</evidence>
<evidence type="ECO:0000256" key="3">
    <source>
        <dbReference type="ARBA" id="ARBA00022741"/>
    </source>
</evidence>
<evidence type="ECO:0000256" key="4">
    <source>
        <dbReference type="ARBA" id="ARBA00022833"/>
    </source>
</evidence>
<dbReference type="InterPro" id="IPR020058">
    <property type="entry name" value="Glu/Gln-tRNA-synth_Ib_cat-dom"/>
</dbReference>
<dbReference type="PANTHER" id="PTHR43311:SF1">
    <property type="entry name" value="GLUTAMYL-Q TRNA(ASP) SYNTHETASE"/>
    <property type="match status" value="1"/>
</dbReference>
<keyword evidence="10" id="KW-1185">Reference proteome</keyword>
<keyword evidence="5 7" id="KW-0067">ATP-binding</keyword>
<name>A0A143DBH6_9PROT</name>
<keyword evidence="1 7" id="KW-0436">Ligase</keyword>
<organism evidence="9 10">
    <name type="scientific">Haematospirillum jordaniae</name>
    <dbReference type="NCBI Taxonomy" id="1549855"/>
    <lineage>
        <taxon>Bacteria</taxon>
        <taxon>Pseudomonadati</taxon>
        <taxon>Pseudomonadota</taxon>
        <taxon>Alphaproteobacteria</taxon>
        <taxon>Rhodospirillales</taxon>
        <taxon>Novispirillaceae</taxon>
        <taxon>Haematospirillum</taxon>
    </lineage>
</organism>
<sequence>MPDVTRFAPSPTGYLHLGHVFSACYAYHRAGSGGRFLLRIEDIDQTRCQDSYANALIDDLAWLGLSWEHPVRYQSQHLGAYRLALEQLEDQELIYPCFCTRSDIMREVGDIHRAPHGPYGLLYPGTCRSLPRHESERRRESGVPYALRLDVQAALRRAGPLSWRDGRRGLVGVPTDGLGDVVLARKDTPTSYHLAVTLDDALQGVTLVTRGEDLFQATHVHRILQALLDLPVPQYHHHPLLLDPQGRRYAKRDRSVTIRSLRAAGASPRDILAMVDGKG</sequence>
<dbReference type="InterPro" id="IPR001412">
    <property type="entry name" value="aa-tRNA-synth_I_CS"/>
</dbReference>
<evidence type="ECO:0000313" key="9">
    <source>
        <dbReference type="EMBL" id="AMW34074.1"/>
    </source>
</evidence>
<dbReference type="GO" id="GO:0005524">
    <property type="term" value="F:ATP binding"/>
    <property type="evidence" value="ECO:0007669"/>
    <property type="project" value="UniProtKB-KW"/>
</dbReference>
<dbReference type="InterPro" id="IPR014729">
    <property type="entry name" value="Rossmann-like_a/b/a_fold"/>
</dbReference>
<protein>
    <submittedName>
        <fullName evidence="9">Glutamyl-Q tRNA(Asp) synthetase</fullName>
    </submittedName>
</protein>
<dbReference type="GO" id="GO:0005829">
    <property type="term" value="C:cytosol"/>
    <property type="evidence" value="ECO:0007669"/>
    <property type="project" value="TreeGrafter"/>
</dbReference>
<gene>
    <name evidence="9" type="ORF">AY555_01570</name>
</gene>
<dbReference type="RefSeq" id="WP_066132523.1">
    <property type="nucleotide sequence ID" value="NZ_CP014525.1"/>
</dbReference>
<evidence type="ECO:0000256" key="1">
    <source>
        <dbReference type="ARBA" id="ARBA00022598"/>
    </source>
</evidence>
<proteinExistence type="inferred from homology"/>
<dbReference type="STRING" id="1549855.AY555_01570"/>
<dbReference type="Pfam" id="PF00749">
    <property type="entry name" value="tRNA-synt_1c"/>
    <property type="match status" value="1"/>
</dbReference>
<accession>A0A143DBH6</accession>
<dbReference type="NCBIfam" id="NF004315">
    <property type="entry name" value="PRK05710.1-4"/>
    <property type="match status" value="1"/>
</dbReference>
<dbReference type="GO" id="GO:0006424">
    <property type="term" value="P:glutamyl-tRNA aminoacylation"/>
    <property type="evidence" value="ECO:0007669"/>
    <property type="project" value="TreeGrafter"/>
</dbReference>
<dbReference type="InterPro" id="IPR049940">
    <property type="entry name" value="GluQ/Sye"/>
</dbReference>
<dbReference type="OrthoDB" id="9807503at2"/>
<keyword evidence="6 7" id="KW-0030">Aminoacyl-tRNA synthetase</keyword>